<dbReference type="PANTHER" id="PTHR14097">
    <property type="entry name" value="OXIDOREDUCTASE HTATIP2"/>
    <property type="match status" value="1"/>
</dbReference>
<dbReference type="InterPro" id="IPR001509">
    <property type="entry name" value="Epimerase_deHydtase"/>
</dbReference>
<evidence type="ECO:0000313" key="4">
    <source>
        <dbReference type="EMBL" id="KEK19979.1"/>
    </source>
</evidence>
<dbReference type="Pfam" id="PF01370">
    <property type="entry name" value="Epimerase"/>
    <property type="match status" value="1"/>
</dbReference>
<dbReference type="CDD" id="cd05250">
    <property type="entry name" value="CC3_like_SDR_a"/>
    <property type="match status" value="1"/>
</dbReference>
<dbReference type="Proteomes" id="UP000027822">
    <property type="component" value="Unassembled WGS sequence"/>
</dbReference>
<gene>
    <name evidence="4" type="ORF">BAMA_19655</name>
</gene>
<protein>
    <submittedName>
        <fullName evidence="4">Oxidoreductase</fullName>
    </submittedName>
</protein>
<name>A0A073JYB2_9BACI</name>
<sequence>MKKRKALVLGASGLVGQELTDLLLQSDSYDSVTILVRKPLSFEHEKLKQKQVDFSLLETYKEYFAVDDVFNCLGTTIKKAKTKENFKKVDYEYTLRAACMAEEQGVQNFLVISSIGANAKSIFFYSQVKGRMEEEIKKLAIEGIHIFRPSLLVGEREEFRFGERMGEKLFGVMPFLFKGSLSKYKPISVEQVAKAMYTIALRDVAGVHTYESSEMMDIK</sequence>
<feature type="domain" description="NAD-dependent epimerase/dehydratase" evidence="3">
    <location>
        <begin position="6"/>
        <end position="115"/>
    </location>
</feature>
<proteinExistence type="predicted"/>
<dbReference type="RefSeq" id="WP_034638235.1">
    <property type="nucleotide sequence ID" value="NZ_CBCSJC010000007.1"/>
</dbReference>
<dbReference type="SUPFAM" id="SSF51735">
    <property type="entry name" value="NAD(P)-binding Rossmann-fold domains"/>
    <property type="match status" value="1"/>
</dbReference>
<evidence type="ECO:0000256" key="2">
    <source>
        <dbReference type="ARBA" id="ARBA00023136"/>
    </source>
</evidence>
<dbReference type="EMBL" id="JOTN01000005">
    <property type="protein sequence ID" value="KEK19979.1"/>
    <property type="molecule type" value="Genomic_DNA"/>
</dbReference>
<comment type="caution">
    <text evidence="4">The sequence shown here is derived from an EMBL/GenBank/DDBJ whole genome shotgun (WGS) entry which is preliminary data.</text>
</comment>
<dbReference type="STRING" id="574376.BAMA_19655"/>
<comment type="subcellular location">
    <subcellularLocation>
        <location evidence="1">Membrane</location>
    </subcellularLocation>
</comment>
<organism evidence="4 5">
    <name type="scientific">Bacillus manliponensis</name>
    <dbReference type="NCBI Taxonomy" id="574376"/>
    <lineage>
        <taxon>Bacteria</taxon>
        <taxon>Bacillati</taxon>
        <taxon>Bacillota</taxon>
        <taxon>Bacilli</taxon>
        <taxon>Bacillales</taxon>
        <taxon>Bacillaceae</taxon>
        <taxon>Bacillus</taxon>
        <taxon>Bacillus cereus group</taxon>
    </lineage>
</organism>
<accession>A0A073JYB2</accession>
<keyword evidence="2" id="KW-0472">Membrane</keyword>
<dbReference type="InterPro" id="IPR036291">
    <property type="entry name" value="NAD(P)-bd_dom_sf"/>
</dbReference>
<dbReference type="PANTHER" id="PTHR14097:SF7">
    <property type="entry name" value="OXIDOREDUCTASE HTATIP2"/>
    <property type="match status" value="1"/>
</dbReference>
<dbReference type="GO" id="GO:0016020">
    <property type="term" value="C:membrane"/>
    <property type="evidence" value="ECO:0007669"/>
    <property type="project" value="UniProtKB-SubCell"/>
</dbReference>
<reference evidence="4 5" key="1">
    <citation type="submission" date="2014-06" db="EMBL/GenBank/DDBJ databases">
        <title>Draft genome sequence of Bacillus manliponensis JCM 15802 (MCCC 1A00708).</title>
        <authorList>
            <person name="Lai Q."/>
            <person name="Liu Y."/>
            <person name="Shao Z."/>
        </authorList>
    </citation>
    <scope>NUCLEOTIDE SEQUENCE [LARGE SCALE GENOMIC DNA]</scope>
    <source>
        <strain evidence="4 5">JCM 15802</strain>
    </source>
</reference>
<dbReference type="eggNOG" id="COG0702">
    <property type="taxonomic scope" value="Bacteria"/>
</dbReference>
<keyword evidence="5" id="KW-1185">Reference proteome</keyword>
<dbReference type="Gene3D" id="3.40.50.720">
    <property type="entry name" value="NAD(P)-binding Rossmann-like Domain"/>
    <property type="match status" value="1"/>
</dbReference>
<evidence type="ECO:0000256" key="1">
    <source>
        <dbReference type="ARBA" id="ARBA00004370"/>
    </source>
</evidence>
<evidence type="ECO:0000313" key="5">
    <source>
        <dbReference type="Proteomes" id="UP000027822"/>
    </source>
</evidence>
<dbReference type="OrthoDB" id="9798632at2"/>
<evidence type="ECO:0000259" key="3">
    <source>
        <dbReference type="Pfam" id="PF01370"/>
    </source>
</evidence>
<dbReference type="AlphaFoldDB" id="A0A073JYB2"/>